<evidence type="ECO:0000313" key="2">
    <source>
        <dbReference type="Proteomes" id="UP000738376"/>
    </source>
</evidence>
<dbReference type="Proteomes" id="UP000738376">
    <property type="component" value="Unassembled WGS sequence"/>
</dbReference>
<keyword evidence="2" id="KW-1185">Reference proteome</keyword>
<dbReference type="SUPFAM" id="SSF52980">
    <property type="entry name" value="Restriction endonuclease-like"/>
    <property type="match status" value="1"/>
</dbReference>
<dbReference type="Pfam" id="PF08814">
    <property type="entry name" value="XisH"/>
    <property type="match status" value="1"/>
</dbReference>
<evidence type="ECO:0000313" key="1">
    <source>
        <dbReference type="EMBL" id="NMF60723.1"/>
    </source>
</evidence>
<dbReference type="Gene3D" id="3.40.1350.10">
    <property type="match status" value="1"/>
</dbReference>
<comment type="caution">
    <text evidence="1">The sequence shown here is derived from an EMBL/GenBank/DDBJ whole genome shotgun (WGS) entry which is preliminary data.</text>
</comment>
<dbReference type="CDD" id="cd22366">
    <property type="entry name" value="XisH-like"/>
    <property type="match status" value="1"/>
</dbReference>
<organism evidence="1 2">
    <name type="scientific">Pseudanabaena yagii GIHE-NHR1</name>
    <dbReference type="NCBI Taxonomy" id="2722753"/>
    <lineage>
        <taxon>Bacteria</taxon>
        <taxon>Bacillati</taxon>
        <taxon>Cyanobacteriota</taxon>
        <taxon>Cyanophyceae</taxon>
        <taxon>Pseudanabaenales</taxon>
        <taxon>Pseudanabaenaceae</taxon>
        <taxon>Pseudanabaena</taxon>
        <taxon>Pseudanabaena yagii</taxon>
    </lineage>
</organism>
<dbReference type="InterPro" id="IPR011856">
    <property type="entry name" value="tRNA_endonuc-like_dom_sf"/>
</dbReference>
<dbReference type="InterPro" id="IPR014919">
    <property type="entry name" value="XisH"/>
</dbReference>
<name>A0ABX1LWZ5_9CYAN</name>
<protein>
    <submittedName>
        <fullName evidence="1">Fatty-acid synthase</fullName>
    </submittedName>
</protein>
<reference evidence="1 2" key="1">
    <citation type="submission" date="2020-03" db="EMBL/GenBank/DDBJ databases">
        <title>Draft Genome Sequence of 2-Methylisoborneol Producing Pseudanabaena yagii Strain GIHE-NHR1 Isolated from North Han River in South Korea.</title>
        <authorList>
            <person name="Jeong J."/>
        </authorList>
    </citation>
    <scope>NUCLEOTIDE SEQUENCE [LARGE SCALE GENOMIC DNA]</scope>
    <source>
        <strain evidence="1 2">GIHE-NHR1</strain>
    </source>
</reference>
<dbReference type="EMBL" id="JAAVJL010000004">
    <property type="protein sequence ID" value="NMF60723.1"/>
    <property type="molecule type" value="Genomic_DNA"/>
</dbReference>
<gene>
    <name evidence="1" type="ORF">HC246_22505</name>
</gene>
<accession>A0ABX1LWZ5</accession>
<sequence length="139" mass="16254">MSRRDSLHLSLRRTLEKDGWTITDDPLLLVLGETLLKADLGAEKVFTAEKEGHKIAVEVKDFDSPSVINELQKTLGQLQLYQWSLETQEPDRQLFLAVSQEMYTKHFQKEIFQIAIRRNKINLIVYKPEQEVITQWITQ</sequence>
<proteinExistence type="predicted"/>
<dbReference type="InterPro" id="IPR011335">
    <property type="entry name" value="Restrct_endonuc-II-like"/>
</dbReference>
<dbReference type="RefSeq" id="WP_169365674.1">
    <property type="nucleotide sequence ID" value="NZ_JAAVJL010000004.1"/>
</dbReference>